<evidence type="ECO:0000313" key="1">
    <source>
        <dbReference type="EMBL" id="JAH21975.1"/>
    </source>
</evidence>
<name>A0A0E9R0G6_ANGAN</name>
<dbReference type="EMBL" id="GBXM01086602">
    <property type="protein sequence ID" value="JAH21975.1"/>
    <property type="molecule type" value="Transcribed_RNA"/>
</dbReference>
<reference evidence="1" key="1">
    <citation type="submission" date="2014-11" db="EMBL/GenBank/DDBJ databases">
        <authorList>
            <person name="Amaro Gonzalez C."/>
        </authorList>
    </citation>
    <scope>NUCLEOTIDE SEQUENCE</scope>
</reference>
<proteinExistence type="predicted"/>
<reference evidence="1" key="2">
    <citation type="journal article" date="2015" name="Fish Shellfish Immunol.">
        <title>Early steps in the European eel (Anguilla anguilla)-Vibrio vulnificus interaction in the gills: Role of the RtxA13 toxin.</title>
        <authorList>
            <person name="Callol A."/>
            <person name="Pajuelo D."/>
            <person name="Ebbesson L."/>
            <person name="Teles M."/>
            <person name="MacKenzie S."/>
            <person name="Amaro C."/>
        </authorList>
    </citation>
    <scope>NUCLEOTIDE SEQUENCE</scope>
</reference>
<sequence>MESDINTKNAEENFHQQINKAIINFCKARILGRRSRRSPSVCSLTEGKATEEYIIKESH</sequence>
<accession>A0A0E9R0G6</accession>
<dbReference type="AlphaFoldDB" id="A0A0E9R0G6"/>
<protein>
    <submittedName>
        <fullName evidence="1">Uncharacterized protein</fullName>
    </submittedName>
</protein>
<organism evidence="1">
    <name type="scientific">Anguilla anguilla</name>
    <name type="common">European freshwater eel</name>
    <name type="synonym">Muraena anguilla</name>
    <dbReference type="NCBI Taxonomy" id="7936"/>
    <lineage>
        <taxon>Eukaryota</taxon>
        <taxon>Metazoa</taxon>
        <taxon>Chordata</taxon>
        <taxon>Craniata</taxon>
        <taxon>Vertebrata</taxon>
        <taxon>Euteleostomi</taxon>
        <taxon>Actinopterygii</taxon>
        <taxon>Neopterygii</taxon>
        <taxon>Teleostei</taxon>
        <taxon>Anguilliformes</taxon>
        <taxon>Anguillidae</taxon>
        <taxon>Anguilla</taxon>
    </lineage>
</organism>